<dbReference type="GO" id="GO:0004519">
    <property type="term" value="F:endonuclease activity"/>
    <property type="evidence" value="ECO:0007669"/>
    <property type="project" value="UniProtKB-KW"/>
</dbReference>
<comment type="caution">
    <text evidence="2">The sequence shown here is derived from an EMBL/GenBank/DDBJ whole genome shotgun (WGS) entry which is preliminary data.</text>
</comment>
<evidence type="ECO:0000313" key="2">
    <source>
        <dbReference type="EMBL" id="MBB3209859.1"/>
    </source>
</evidence>
<keyword evidence="3" id="KW-1185">Reference proteome</keyword>
<dbReference type="GO" id="GO:0000175">
    <property type="term" value="F:3'-5'-RNA exonuclease activity"/>
    <property type="evidence" value="ECO:0007669"/>
    <property type="project" value="TreeGrafter"/>
</dbReference>
<dbReference type="InterPro" id="IPR050410">
    <property type="entry name" value="CCR4/nocturin_mRNA_transcr"/>
</dbReference>
<gene>
    <name evidence="2" type="ORF">FHS27_005704</name>
</gene>
<dbReference type="EMBL" id="JACHXU010000028">
    <property type="protein sequence ID" value="MBB3209859.1"/>
    <property type="molecule type" value="Genomic_DNA"/>
</dbReference>
<dbReference type="Gene3D" id="3.60.10.10">
    <property type="entry name" value="Endonuclease/exonuclease/phosphatase"/>
    <property type="match status" value="1"/>
</dbReference>
<dbReference type="InterPro" id="IPR036691">
    <property type="entry name" value="Endo/exonu/phosph_ase_sf"/>
</dbReference>
<dbReference type="PANTHER" id="PTHR12121">
    <property type="entry name" value="CARBON CATABOLITE REPRESSOR PROTEIN 4"/>
    <property type="match status" value="1"/>
</dbReference>
<dbReference type="InterPro" id="IPR005135">
    <property type="entry name" value="Endo/exonuclease/phosphatase"/>
</dbReference>
<organism evidence="2 3">
    <name type="scientific">Aporhodopirellula rubra</name>
    <dbReference type="NCBI Taxonomy" id="980271"/>
    <lineage>
        <taxon>Bacteria</taxon>
        <taxon>Pseudomonadati</taxon>
        <taxon>Planctomycetota</taxon>
        <taxon>Planctomycetia</taxon>
        <taxon>Pirellulales</taxon>
        <taxon>Pirellulaceae</taxon>
        <taxon>Aporhodopirellula</taxon>
    </lineage>
</organism>
<sequence length="303" mass="33964">MNRIWCLLLLIVSPMMSVVADDLRVMSFNLRYGTARDGGNHWDKRKEFVAETIGVFSPDLLGTQETLGFQKDYLNEKLPAYTSLGVGRDDGGDTGEMTALFYKTERFEKLDEGHFWLSETPDVTGSISWDSSLTRMASWVRLKDRRGQFDRPILFINTHFDHKGKEAREESAKLIRQTASVLGKGCDIILTGDFNAAVDSLPYQRLFDKSQRRPPGSDSPRPRLFTDTYRQVAPKDQPGEATFSGFRAGVVDGSRIDWIAVAGGIDVLAANIDRTSRDGRTPSDHYPVTAILRQTPVKPESPQ</sequence>
<keyword evidence="2" id="KW-0378">Hydrolase</keyword>
<keyword evidence="2" id="KW-0540">Nuclease</keyword>
<dbReference type="SUPFAM" id="SSF56219">
    <property type="entry name" value="DNase I-like"/>
    <property type="match status" value="1"/>
</dbReference>
<dbReference type="RefSeq" id="WP_184308795.1">
    <property type="nucleotide sequence ID" value="NZ_JACHXU010000028.1"/>
</dbReference>
<proteinExistence type="predicted"/>
<evidence type="ECO:0000259" key="1">
    <source>
        <dbReference type="Pfam" id="PF03372"/>
    </source>
</evidence>
<accession>A0A7W5H8Y0</accession>
<name>A0A7W5H8Y0_9BACT</name>
<keyword evidence="2" id="KW-0269">Exonuclease</keyword>
<reference evidence="2 3" key="1">
    <citation type="submission" date="2020-08" db="EMBL/GenBank/DDBJ databases">
        <title>Genomic Encyclopedia of Type Strains, Phase III (KMG-III): the genomes of soil and plant-associated and newly described type strains.</title>
        <authorList>
            <person name="Whitman W."/>
        </authorList>
    </citation>
    <scope>NUCLEOTIDE SEQUENCE [LARGE SCALE GENOMIC DNA]</scope>
    <source>
        <strain evidence="2 3">CECT 8075</strain>
    </source>
</reference>
<protein>
    <submittedName>
        <fullName evidence="2">Endonuclease/exonuclease/phosphatase family metal-dependent hydrolase</fullName>
    </submittedName>
</protein>
<dbReference type="CDD" id="cd09083">
    <property type="entry name" value="EEP-1"/>
    <property type="match status" value="1"/>
</dbReference>
<dbReference type="PANTHER" id="PTHR12121:SF36">
    <property type="entry name" value="ENDONUCLEASE_EXONUCLEASE_PHOSPHATASE DOMAIN-CONTAINING PROTEIN"/>
    <property type="match status" value="1"/>
</dbReference>
<evidence type="ECO:0000313" key="3">
    <source>
        <dbReference type="Proteomes" id="UP000536179"/>
    </source>
</evidence>
<feature type="domain" description="Endonuclease/exonuclease/phosphatase" evidence="1">
    <location>
        <begin position="26"/>
        <end position="285"/>
    </location>
</feature>
<dbReference type="Pfam" id="PF03372">
    <property type="entry name" value="Exo_endo_phos"/>
    <property type="match status" value="1"/>
</dbReference>
<dbReference type="AlphaFoldDB" id="A0A7W5H8Y0"/>
<keyword evidence="2" id="KW-0255">Endonuclease</keyword>
<dbReference type="Proteomes" id="UP000536179">
    <property type="component" value="Unassembled WGS sequence"/>
</dbReference>